<dbReference type="Gene3D" id="3.30.70.270">
    <property type="match status" value="1"/>
</dbReference>
<reference evidence="10" key="1">
    <citation type="journal article" date="2022" name="Int. J. Mol. Sci.">
        <title>Draft Genome of Tanacetum Coccineum: Genomic Comparison of Closely Related Tanacetum-Family Plants.</title>
        <authorList>
            <person name="Yamashiro T."/>
            <person name="Shiraishi A."/>
            <person name="Nakayama K."/>
            <person name="Satake H."/>
        </authorList>
    </citation>
    <scope>NUCLEOTIDE SEQUENCE</scope>
</reference>
<dbReference type="SUPFAM" id="SSF53098">
    <property type="entry name" value="Ribonuclease H-like"/>
    <property type="match status" value="1"/>
</dbReference>
<dbReference type="SUPFAM" id="SSF56672">
    <property type="entry name" value="DNA/RNA polymerases"/>
    <property type="match status" value="1"/>
</dbReference>
<name>A0ABQ5AJK4_9ASTR</name>
<dbReference type="InterPro" id="IPR012337">
    <property type="entry name" value="RNaseH-like_sf"/>
</dbReference>
<keyword evidence="5" id="KW-0255">Endonuclease</keyword>
<accession>A0ABQ5AJK4</accession>
<comment type="caution">
    <text evidence="10">The sequence shown here is derived from an EMBL/GenBank/DDBJ whole genome shotgun (WGS) entry which is preliminary data.</text>
</comment>
<evidence type="ECO:0000256" key="7">
    <source>
        <dbReference type="ARBA" id="ARBA00022918"/>
    </source>
</evidence>
<dbReference type="EC" id="2.7.7.49" evidence="1"/>
<dbReference type="Proteomes" id="UP001151760">
    <property type="component" value="Unassembled WGS sequence"/>
</dbReference>
<evidence type="ECO:0000256" key="5">
    <source>
        <dbReference type="ARBA" id="ARBA00022759"/>
    </source>
</evidence>
<feature type="region of interest" description="Disordered" evidence="8">
    <location>
        <begin position="426"/>
        <end position="446"/>
    </location>
</feature>
<dbReference type="Pfam" id="PF17917">
    <property type="entry name" value="RT_RNaseH"/>
    <property type="match status" value="1"/>
</dbReference>
<organism evidence="10 11">
    <name type="scientific">Tanacetum coccineum</name>
    <dbReference type="NCBI Taxonomy" id="301880"/>
    <lineage>
        <taxon>Eukaryota</taxon>
        <taxon>Viridiplantae</taxon>
        <taxon>Streptophyta</taxon>
        <taxon>Embryophyta</taxon>
        <taxon>Tracheophyta</taxon>
        <taxon>Spermatophyta</taxon>
        <taxon>Magnoliopsida</taxon>
        <taxon>eudicotyledons</taxon>
        <taxon>Gunneridae</taxon>
        <taxon>Pentapetalae</taxon>
        <taxon>asterids</taxon>
        <taxon>campanulids</taxon>
        <taxon>Asterales</taxon>
        <taxon>Asteraceae</taxon>
        <taxon>Asteroideae</taxon>
        <taxon>Anthemideae</taxon>
        <taxon>Anthemidinae</taxon>
        <taxon>Tanacetum</taxon>
    </lineage>
</organism>
<dbReference type="GO" id="GO:0003964">
    <property type="term" value="F:RNA-directed DNA polymerase activity"/>
    <property type="evidence" value="ECO:0007669"/>
    <property type="project" value="UniProtKB-KW"/>
</dbReference>
<keyword evidence="7 10" id="KW-0695">RNA-directed DNA polymerase</keyword>
<keyword evidence="11" id="KW-1185">Reference proteome</keyword>
<evidence type="ECO:0000256" key="2">
    <source>
        <dbReference type="ARBA" id="ARBA00022679"/>
    </source>
</evidence>
<proteinExistence type="predicted"/>
<evidence type="ECO:0000259" key="9">
    <source>
        <dbReference type="Pfam" id="PF17917"/>
    </source>
</evidence>
<keyword evidence="6" id="KW-0378">Hydrolase</keyword>
<evidence type="ECO:0000256" key="8">
    <source>
        <dbReference type="SAM" id="MobiDB-lite"/>
    </source>
</evidence>
<keyword evidence="3" id="KW-0548">Nucleotidyltransferase</keyword>
<dbReference type="PANTHER" id="PTHR48475:SF2">
    <property type="entry name" value="RIBONUCLEASE H"/>
    <property type="match status" value="1"/>
</dbReference>
<evidence type="ECO:0000256" key="1">
    <source>
        <dbReference type="ARBA" id="ARBA00012493"/>
    </source>
</evidence>
<dbReference type="PANTHER" id="PTHR48475">
    <property type="entry name" value="RIBONUCLEASE H"/>
    <property type="match status" value="1"/>
</dbReference>
<evidence type="ECO:0000256" key="4">
    <source>
        <dbReference type="ARBA" id="ARBA00022722"/>
    </source>
</evidence>
<dbReference type="EMBL" id="BQNB010012266">
    <property type="protein sequence ID" value="GJT01381.1"/>
    <property type="molecule type" value="Genomic_DNA"/>
</dbReference>
<dbReference type="Gene3D" id="2.40.70.10">
    <property type="entry name" value="Acid Proteases"/>
    <property type="match status" value="1"/>
</dbReference>
<sequence>MGTTAAGRNISLPPECQNATPRMYHHNAPINSSTIQKQSVCLDSLSSTLQEILATKHQLNLPQPAPLVGVPSKENLNRYCDYHNEKGHSTNDCFHLKRQLEIALESGKLNHLVKDVRQRGKVRQQINGPQKAKVINMVQCHPPDRKTKTTMTDEEWMNVPIIFPPVPARDLLEEALVVEAEVEGYLVRRIHIDEGASIEIMFEQCFNMLHLSIRSKLVETQTTVSGFSGEQVKPLGKIELDVCFGGAGRCRRTIMKFTVILAPSPYNIILGCPGLKQLRAIPSTIHRMMKFPTPWGVATIVSQTPVVFECRREGKKQTVEPPESVKTQDNISPTEQVLINPAFPEQLVADGSWRMCIDFKNINSACPKDYYPLPEIDSMIEAVMSFPLKCFLDAYKGYHPVQMAEEDEEKTAFYMDQGKQARLPLDRKSRKRFPRTQEDDFRPAGPNNPLPKETLFIYLAASKEAVSAVLLAVRQGKQHPVHYVSRTLHDAERNYAPLEKMALALRHVSRRLRRYFEAHPITVITDQPIKQVLNKADTSGRLAPYSVELAAYNITYEPRSAIKGQVLADFINEIPVGSDAVMPRQTQYTVDHNKDCKEEWVLYTDGASSAKGSGAGLVLISPTKTEYTYALRLNFESTNNQAEYEALLAGLRIAKKMGNIPRNKNQKADVLSKLASVAFNHLTKEVLVETLDMSLTDMKEINAVVEEEGETWMTPIINCLERGIWPEDQHEARIL</sequence>
<keyword evidence="4" id="KW-0540">Nuclease</keyword>
<gene>
    <name evidence="10" type="ORF">Tco_0822550</name>
</gene>
<dbReference type="CDD" id="cd00303">
    <property type="entry name" value="retropepsin_like"/>
    <property type="match status" value="1"/>
</dbReference>
<dbReference type="InterPro" id="IPR043128">
    <property type="entry name" value="Rev_trsase/Diguanyl_cyclase"/>
</dbReference>
<evidence type="ECO:0000256" key="6">
    <source>
        <dbReference type="ARBA" id="ARBA00022801"/>
    </source>
</evidence>
<keyword evidence="2" id="KW-0808">Transferase</keyword>
<dbReference type="InterPro" id="IPR043502">
    <property type="entry name" value="DNA/RNA_pol_sf"/>
</dbReference>
<dbReference type="InterPro" id="IPR021109">
    <property type="entry name" value="Peptidase_aspartic_dom_sf"/>
</dbReference>
<dbReference type="InterPro" id="IPR036397">
    <property type="entry name" value="RNaseH_sf"/>
</dbReference>
<feature type="domain" description="Reverse transcriptase RNase H-like" evidence="9">
    <location>
        <begin position="451"/>
        <end position="552"/>
    </location>
</feature>
<reference evidence="10" key="2">
    <citation type="submission" date="2022-01" db="EMBL/GenBank/DDBJ databases">
        <authorList>
            <person name="Yamashiro T."/>
            <person name="Shiraishi A."/>
            <person name="Satake H."/>
            <person name="Nakayama K."/>
        </authorList>
    </citation>
    <scope>NUCLEOTIDE SEQUENCE</scope>
</reference>
<protein>
    <recommendedName>
        <fullName evidence="1">RNA-directed DNA polymerase</fullName>
        <ecNumber evidence="1">2.7.7.49</ecNumber>
    </recommendedName>
</protein>
<dbReference type="Gene3D" id="3.30.420.10">
    <property type="entry name" value="Ribonuclease H-like superfamily/Ribonuclease H"/>
    <property type="match status" value="1"/>
</dbReference>
<dbReference type="Gene3D" id="3.10.10.10">
    <property type="entry name" value="HIV Type 1 Reverse Transcriptase, subunit A, domain 1"/>
    <property type="match status" value="1"/>
</dbReference>
<evidence type="ECO:0000256" key="3">
    <source>
        <dbReference type="ARBA" id="ARBA00022695"/>
    </source>
</evidence>
<evidence type="ECO:0000313" key="11">
    <source>
        <dbReference type="Proteomes" id="UP001151760"/>
    </source>
</evidence>
<evidence type="ECO:0000313" key="10">
    <source>
        <dbReference type="EMBL" id="GJT01381.1"/>
    </source>
</evidence>
<dbReference type="InterPro" id="IPR041373">
    <property type="entry name" value="RT_RNaseH"/>
</dbReference>